<feature type="transmembrane region" description="Helical" evidence="1">
    <location>
        <begin position="182"/>
        <end position="206"/>
    </location>
</feature>
<feature type="transmembrane region" description="Helical" evidence="1">
    <location>
        <begin position="151"/>
        <end position="170"/>
    </location>
</feature>
<dbReference type="InterPro" id="IPR050623">
    <property type="entry name" value="Glucan_succinyl_AcylTrfase"/>
</dbReference>
<keyword evidence="1" id="KW-1133">Transmembrane helix</keyword>
<evidence type="ECO:0000313" key="4">
    <source>
        <dbReference type="Proteomes" id="UP000621455"/>
    </source>
</evidence>
<dbReference type="PANTHER" id="PTHR36927">
    <property type="entry name" value="BLR4337 PROTEIN"/>
    <property type="match status" value="1"/>
</dbReference>
<feature type="transmembrane region" description="Helical" evidence="1">
    <location>
        <begin position="247"/>
        <end position="266"/>
    </location>
</feature>
<dbReference type="InterPro" id="IPR002656">
    <property type="entry name" value="Acyl_transf_3_dom"/>
</dbReference>
<keyword evidence="1" id="KW-0472">Membrane</keyword>
<dbReference type="GO" id="GO:0016746">
    <property type="term" value="F:acyltransferase activity"/>
    <property type="evidence" value="ECO:0007669"/>
    <property type="project" value="UniProtKB-KW"/>
</dbReference>
<feature type="transmembrane region" description="Helical" evidence="1">
    <location>
        <begin position="286"/>
        <end position="305"/>
    </location>
</feature>
<feature type="domain" description="Acyltransferase 3" evidence="2">
    <location>
        <begin position="10"/>
        <end position="365"/>
    </location>
</feature>
<name>A0ABX0MZ58_9BURK</name>
<evidence type="ECO:0000313" key="3">
    <source>
        <dbReference type="EMBL" id="NHZ78332.1"/>
    </source>
</evidence>
<dbReference type="Proteomes" id="UP000621455">
    <property type="component" value="Unassembled WGS sequence"/>
</dbReference>
<feature type="transmembrane region" description="Helical" evidence="1">
    <location>
        <begin position="352"/>
        <end position="369"/>
    </location>
</feature>
<evidence type="ECO:0000259" key="2">
    <source>
        <dbReference type="Pfam" id="PF01757"/>
    </source>
</evidence>
<comment type="caution">
    <text evidence="3">The sequence shown here is derived from an EMBL/GenBank/DDBJ whole genome shotgun (WGS) entry which is preliminary data.</text>
</comment>
<accession>A0ABX0MZ58</accession>
<organism evidence="3 4">
    <name type="scientific">Massilia frigida</name>
    <dbReference type="NCBI Taxonomy" id="2609281"/>
    <lineage>
        <taxon>Bacteria</taxon>
        <taxon>Pseudomonadati</taxon>
        <taxon>Pseudomonadota</taxon>
        <taxon>Betaproteobacteria</taxon>
        <taxon>Burkholderiales</taxon>
        <taxon>Oxalobacteraceae</taxon>
        <taxon>Telluria group</taxon>
        <taxon>Massilia</taxon>
    </lineage>
</organism>
<dbReference type="RefSeq" id="WP_167085027.1">
    <property type="nucleotide sequence ID" value="NZ_WHJG01000002.1"/>
</dbReference>
<evidence type="ECO:0000256" key="1">
    <source>
        <dbReference type="SAM" id="Phobius"/>
    </source>
</evidence>
<feature type="transmembrane region" description="Helical" evidence="1">
    <location>
        <begin position="87"/>
        <end position="108"/>
    </location>
</feature>
<keyword evidence="3" id="KW-0808">Transferase</keyword>
<feature type="transmembrane region" description="Helical" evidence="1">
    <location>
        <begin position="317"/>
        <end position="340"/>
    </location>
</feature>
<feature type="transmembrane region" description="Helical" evidence="1">
    <location>
        <begin position="57"/>
        <end position="75"/>
    </location>
</feature>
<sequence>MTSSPNRLWFLDWVRILAFFVLILYHVGMYYVTWDWHVKSPFASHAIEPLMLLSSPWRLGLLFLVSGVASSLMLVKTGAGRFLRQRSARLLLPLIFGMLVVVPPQAYFEVVEKVAYQGGYGDFMQLYLGRYHGFCRGSDCLIMPTWNHLWFVAYLWVYTLLLGGLVMALGERFDRLAVRVGALLAGWKIIVLPVAVLAIARMALLSRFPTTHALVDDWFNHASYLFLFLLGAMLARTPQFWPRLQALRWHGLGMAAAGWAALTIYYALPDELVSAQAQIPLMHAQRIVYCLFAWSAIVAVLGFAHRHLNCDSANRRYLAQAVFPVYIVHQTLIVVIAHAIQPAKLAPPLEALVLIVLTLCLSFTVVDIVRRSRVLGPLFGIASSNRADPVTEAGKQPAPATM</sequence>
<dbReference type="EMBL" id="WHJG01000002">
    <property type="protein sequence ID" value="NHZ78332.1"/>
    <property type="molecule type" value="Genomic_DNA"/>
</dbReference>
<dbReference type="Pfam" id="PF01757">
    <property type="entry name" value="Acyl_transf_3"/>
    <property type="match status" value="1"/>
</dbReference>
<dbReference type="PANTHER" id="PTHR36927:SF3">
    <property type="entry name" value="GLUCANS BIOSYNTHESIS PROTEIN C"/>
    <property type="match status" value="1"/>
</dbReference>
<gene>
    <name evidence="3" type="ORF">F2P44_03390</name>
</gene>
<feature type="transmembrane region" description="Helical" evidence="1">
    <location>
        <begin position="12"/>
        <end position="32"/>
    </location>
</feature>
<feature type="transmembrane region" description="Helical" evidence="1">
    <location>
        <begin position="218"/>
        <end position="235"/>
    </location>
</feature>
<reference evidence="3 4" key="1">
    <citation type="submission" date="2019-10" db="EMBL/GenBank/DDBJ databases">
        <title>Taxonomy of Antarctic Massilia spp.: description of Massilia rubra sp. nov., Massilia aquatica sp. nov., Massilia mucilaginosa sp. nov., Massilia frigida sp. nov. isolated from streams, lakes and regoliths.</title>
        <authorList>
            <person name="Holochova P."/>
            <person name="Sedlacek I."/>
            <person name="Kralova S."/>
            <person name="Maslanova I."/>
            <person name="Busse H.-J."/>
            <person name="Stankova E."/>
            <person name="Vrbovska V."/>
            <person name="Kovarovic V."/>
            <person name="Bartak M."/>
            <person name="Svec P."/>
            <person name="Pantucek R."/>
        </authorList>
    </citation>
    <scope>NUCLEOTIDE SEQUENCE [LARGE SCALE GENOMIC DNA]</scope>
    <source>
        <strain evidence="3 4">CCM 8695</strain>
    </source>
</reference>
<keyword evidence="4" id="KW-1185">Reference proteome</keyword>
<keyword evidence="3" id="KW-0012">Acyltransferase</keyword>
<keyword evidence="1" id="KW-0812">Transmembrane</keyword>
<proteinExistence type="predicted"/>
<protein>
    <submittedName>
        <fullName evidence="3">Acyltransferase family protein</fullName>
    </submittedName>
</protein>